<keyword evidence="2" id="KW-1185">Reference proteome</keyword>
<dbReference type="Gene3D" id="3.40.50.2300">
    <property type="match status" value="1"/>
</dbReference>
<evidence type="ECO:0000313" key="1">
    <source>
        <dbReference type="EMBL" id="UWZ80393.1"/>
    </source>
</evidence>
<sequence length="310" mass="33735">MVRIKTSSLFRTFLLCVLMVFSIGATSSWAQTRVAVLYPQVQEPFLSVFQSILRGVESDASLTARPFALPENPDLVALDAWLESEGIDRVIALGRQGVAAAQALNGSPKIVFGALSAPPQGISGISLSPGPVVMFQHLADLAPRVRNVHLVYSSANAWLVPLAESAAKAQGLRLATYQVADLREALHEYRHLLQSLRGPTHAIWLPLDNITADDELVLPLVLQGALEKGLVVFSSKPAHAQRGALFSVYPEHFVLGQSLARMVASATQQEPVIAPLADVQLAVNLRTAFHLGLRFTPRQQERFDLVFPTR</sequence>
<organism evidence="1 2">
    <name type="scientific">Geoalkalibacter halelectricus</name>
    <dbReference type="NCBI Taxonomy" id="2847045"/>
    <lineage>
        <taxon>Bacteria</taxon>
        <taxon>Pseudomonadati</taxon>
        <taxon>Thermodesulfobacteriota</taxon>
        <taxon>Desulfuromonadia</taxon>
        <taxon>Desulfuromonadales</taxon>
        <taxon>Geoalkalibacteraceae</taxon>
        <taxon>Geoalkalibacter</taxon>
    </lineage>
</organism>
<reference evidence="1" key="1">
    <citation type="journal article" date="2022" name="Environ. Microbiol.">
        <title>Geoalkalibacter halelectricus SAP #1 sp. nov. possessing extracellular electron transfer and mineral#reducing capabilities from a haloalkaline environment.</title>
        <authorList>
            <person name="Yadav S."/>
            <person name="Singh R."/>
            <person name="Sundharam S.S."/>
            <person name="Chaudhary S."/>
            <person name="Krishnamurthi S."/>
            <person name="Patil S.A."/>
        </authorList>
    </citation>
    <scope>NUCLEOTIDE SEQUENCE</scope>
    <source>
        <strain evidence="1">SAP-1</strain>
    </source>
</reference>
<dbReference type="EMBL" id="CP092109">
    <property type="protein sequence ID" value="UWZ80393.1"/>
    <property type="molecule type" value="Genomic_DNA"/>
</dbReference>
<dbReference type="PANTHER" id="PTHR35271:SF1">
    <property type="entry name" value="ABC TRANSPORTER, SUBSTRATE-BINDING LIPOPROTEIN"/>
    <property type="match status" value="1"/>
</dbReference>
<accession>A0ABY5ZP23</accession>
<dbReference type="Proteomes" id="UP001060414">
    <property type="component" value="Chromosome"/>
</dbReference>
<gene>
    <name evidence="1" type="ORF">L9S41_03060</name>
</gene>
<proteinExistence type="predicted"/>
<dbReference type="RefSeq" id="WP_260748750.1">
    <property type="nucleotide sequence ID" value="NZ_CP092109.1"/>
</dbReference>
<name>A0ABY5ZP23_9BACT</name>
<dbReference type="PANTHER" id="PTHR35271">
    <property type="entry name" value="ABC TRANSPORTER, SUBSTRATE-BINDING LIPOPROTEIN-RELATED"/>
    <property type="match status" value="1"/>
</dbReference>
<dbReference type="Pfam" id="PF04392">
    <property type="entry name" value="ABC_sub_bind"/>
    <property type="match status" value="1"/>
</dbReference>
<dbReference type="InterPro" id="IPR007487">
    <property type="entry name" value="ABC_transpt-TYRBP-like"/>
</dbReference>
<evidence type="ECO:0008006" key="3">
    <source>
        <dbReference type="Google" id="ProtNLM"/>
    </source>
</evidence>
<evidence type="ECO:0000313" key="2">
    <source>
        <dbReference type="Proteomes" id="UP001060414"/>
    </source>
</evidence>
<protein>
    <recommendedName>
        <fullName evidence="3">ABC transport system substrate-binding protein</fullName>
    </recommendedName>
</protein>